<comment type="subcellular location">
    <subcellularLocation>
        <location evidence="1">Membrane</location>
        <topology evidence="1">Single-pass type I membrane protein</topology>
    </subcellularLocation>
</comment>
<reference evidence="14 15" key="1">
    <citation type="submission" date="2020-05" db="EMBL/GenBank/DDBJ databases">
        <title>Vigna angularis (adzuki bean) Var. LongXiaoDou No. 4 denovo assembly.</title>
        <authorList>
            <person name="Xiang H."/>
        </authorList>
    </citation>
    <scope>NUCLEOTIDE SEQUENCE [LARGE SCALE GENOMIC DNA]</scope>
    <source>
        <tissue evidence="14">Leaf</tissue>
    </source>
</reference>
<evidence type="ECO:0000313" key="15">
    <source>
        <dbReference type="Proteomes" id="UP000743370"/>
    </source>
</evidence>
<keyword evidence="3" id="KW-0723">Serine/threonine-protein kinase</keyword>
<evidence type="ECO:0000256" key="8">
    <source>
        <dbReference type="ARBA" id="ARBA00022840"/>
    </source>
</evidence>
<evidence type="ECO:0000256" key="7">
    <source>
        <dbReference type="ARBA" id="ARBA00022741"/>
    </source>
</evidence>
<name>A0A8T0KCT4_PHAAN</name>
<dbReference type="InterPro" id="IPR021720">
    <property type="entry name" value="Malectin_dom"/>
</dbReference>
<dbReference type="InterPro" id="IPR051824">
    <property type="entry name" value="LRR_Rcpt-Like_S/T_Kinase"/>
</dbReference>
<keyword evidence="10" id="KW-0325">Glycoprotein</keyword>
<dbReference type="PANTHER" id="PTHR48006">
    <property type="entry name" value="LEUCINE-RICH REPEAT-CONTAINING PROTEIN DDB_G0281931-RELATED"/>
    <property type="match status" value="1"/>
</dbReference>
<keyword evidence="7" id="KW-0547">Nucleotide-binding</keyword>
<dbReference type="Gene3D" id="2.60.120.430">
    <property type="entry name" value="Galactose-binding lectin"/>
    <property type="match status" value="1"/>
</dbReference>
<dbReference type="GO" id="GO:0004674">
    <property type="term" value="F:protein serine/threonine kinase activity"/>
    <property type="evidence" value="ECO:0007669"/>
    <property type="project" value="UniProtKB-KW"/>
</dbReference>
<evidence type="ECO:0000256" key="1">
    <source>
        <dbReference type="ARBA" id="ARBA00004479"/>
    </source>
</evidence>
<dbReference type="EMBL" id="JABFOF010000005">
    <property type="protein sequence ID" value="KAG2396642.1"/>
    <property type="molecule type" value="Genomic_DNA"/>
</dbReference>
<dbReference type="AlphaFoldDB" id="A0A8T0KCT4"/>
<organism evidence="14 15">
    <name type="scientific">Phaseolus angularis</name>
    <name type="common">Azuki bean</name>
    <name type="synonym">Vigna angularis</name>
    <dbReference type="NCBI Taxonomy" id="3914"/>
    <lineage>
        <taxon>Eukaryota</taxon>
        <taxon>Viridiplantae</taxon>
        <taxon>Streptophyta</taxon>
        <taxon>Embryophyta</taxon>
        <taxon>Tracheophyta</taxon>
        <taxon>Spermatophyta</taxon>
        <taxon>Magnoliopsida</taxon>
        <taxon>eudicotyledons</taxon>
        <taxon>Gunneridae</taxon>
        <taxon>Pentapetalae</taxon>
        <taxon>rosids</taxon>
        <taxon>fabids</taxon>
        <taxon>Fabales</taxon>
        <taxon>Fabaceae</taxon>
        <taxon>Papilionoideae</taxon>
        <taxon>50 kb inversion clade</taxon>
        <taxon>NPAAA clade</taxon>
        <taxon>indigoferoid/millettioid clade</taxon>
        <taxon>Phaseoleae</taxon>
        <taxon>Vigna</taxon>
    </lineage>
</organism>
<dbReference type="PANTHER" id="PTHR48006:SF62">
    <property type="entry name" value="LEUCINE-RICH REPEAT TRANSMEMBRANE PROTEIN KINASE"/>
    <property type="match status" value="1"/>
</dbReference>
<keyword evidence="5" id="KW-0808">Transferase</keyword>
<dbReference type="GO" id="GO:0005524">
    <property type="term" value="F:ATP binding"/>
    <property type="evidence" value="ECO:0007669"/>
    <property type="project" value="UniProtKB-KW"/>
</dbReference>
<sequence>MNSELFQTARISPSSLRYYGLGLENGFYNITLQFAETAIQDSATTWESLGRRVFDIYIQGNLVLKDFDIKKEAGGMSCRAFQRQFRFEVTENYIEIHLFWAERGLVAYQLKVLMGP</sequence>
<evidence type="ECO:0000256" key="3">
    <source>
        <dbReference type="ARBA" id="ARBA00022527"/>
    </source>
</evidence>
<evidence type="ECO:0000256" key="10">
    <source>
        <dbReference type="ARBA" id="ARBA00023180"/>
    </source>
</evidence>
<evidence type="ECO:0000256" key="12">
    <source>
        <dbReference type="ARBA" id="ARBA00048679"/>
    </source>
</evidence>
<dbReference type="Proteomes" id="UP000743370">
    <property type="component" value="Unassembled WGS sequence"/>
</dbReference>
<evidence type="ECO:0000256" key="6">
    <source>
        <dbReference type="ARBA" id="ARBA00022729"/>
    </source>
</evidence>
<comment type="catalytic activity">
    <reaction evidence="11">
        <text>L-threonyl-[protein] + ATP = O-phospho-L-threonyl-[protein] + ADP + H(+)</text>
        <dbReference type="Rhea" id="RHEA:46608"/>
        <dbReference type="Rhea" id="RHEA-COMP:11060"/>
        <dbReference type="Rhea" id="RHEA-COMP:11605"/>
        <dbReference type="ChEBI" id="CHEBI:15378"/>
        <dbReference type="ChEBI" id="CHEBI:30013"/>
        <dbReference type="ChEBI" id="CHEBI:30616"/>
        <dbReference type="ChEBI" id="CHEBI:61977"/>
        <dbReference type="ChEBI" id="CHEBI:456216"/>
        <dbReference type="EC" id="2.7.11.1"/>
    </reaction>
</comment>
<keyword evidence="8" id="KW-0067">ATP-binding</keyword>
<feature type="domain" description="Malectin" evidence="13">
    <location>
        <begin position="2"/>
        <end position="104"/>
    </location>
</feature>
<evidence type="ECO:0000256" key="11">
    <source>
        <dbReference type="ARBA" id="ARBA00047899"/>
    </source>
</evidence>
<evidence type="ECO:0000313" key="14">
    <source>
        <dbReference type="EMBL" id="KAG2396642.1"/>
    </source>
</evidence>
<keyword evidence="3" id="KW-0418">Kinase</keyword>
<evidence type="ECO:0000256" key="5">
    <source>
        <dbReference type="ARBA" id="ARBA00022679"/>
    </source>
</evidence>
<evidence type="ECO:0000259" key="13">
    <source>
        <dbReference type="Pfam" id="PF11721"/>
    </source>
</evidence>
<dbReference type="GO" id="GO:0005886">
    <property type="term" value="C:plasma membrane"/>
    <property type="evidence" value="ECO:0007669"/>
    <property type="project" value="TreeGrafter"/>
</dbReference>
<evidence type="ECO:0000256" key="9">
    <source>
        <dbReference type="ARBA" id="ARBA00023170"/>
    </source>
</evidence>
<accession>A0A8T0KCT4</accession>
<evidence type="ECO:0000256" key="4">
    <source>
        <dbReference type="ARBA" id="ARBA00022553"/>
    </source>
</evidence>
<dbReference type="Pfam" id="PF11721">
    <property type="entry name" value="Malectin"/>
    <property type="match status" value="1"/>
</dbReference>
<evidence type="ECO:0000256" key="2">
    <source>
        <dbReference type="ARBA" id="ARBA00012513"/>
    </source>
</evidence>
<dbReference type="EC" id="2.7.11.1" evidence="2"/>
<keyword evidence="4" id="KW-0597">Phosphoprotein</keyword>
<proteinExistence type="predicted"/>
<comment type="caution">
    <text evidence="14">The sequence shown here is derived from an EMBL/GenBank/DDBJ whole genome shotgun (WGS) entry which is preliminary data.</text>
</comment>
<comment type="catalytic activity">
    <reaction evidence="12">
        <text>L-seryl-[protein] + ATP = O-phospho-L-seryl-[protein] + ADP + H(+)</text>
        <dbReference type="Rhea" id="RHEA:17989"/>
        <dbReference type="Rhea" id="RHEA-COMP:9863"/>
        <dbReference type="Rhea" id="RHEA-COMP:11604"/>
        <dbReference type="ChEBI" id="CHEBI:15378"/>
        <dbReference type="ChEBI" id="CHEBI:29999"/>
        <dbReference type="ChEBI" id="CHEBI:30616"/>
        <dbReference type="ChEBI" id="CHEBI:83421"/>
        <dbReference type="ChEBI" id="CHEBI:456216"/>
        <dbReference type="EC" id="2.7.11.1"/>
    </reaction>
</comment>
<keyword evidence="9 14" id="KW-0675">Receptor</keyword>
<gene>
    <name evidence="14" type="ORF">HKW66_Vig0229170</name>
</gene>
<protein>
    <recommendedName>
        <fullName evidence="2">non-specific serine/threonine protein kinase</fullName>
        <ecNumber evidence="2">2.7.11.1</ecNumber>
    </recommendedName>
</protein>
<keyword evidence="6" id="KW-0732">Signal</keyword>